<evidence type="ECO:0000256" key="1">
    <source>
        <dbReference type="ARBA" id="ARBA00004236"/>
    </source>
</evidence>
<dbReference type="PANTHER" id="PTHR16983">
    <property type="entry name" value="UPAR/LY6 DOMAIN-CONTAINING PROTEIN"/>
    <property type="match status" value="1"/>
</dbReference>
<feature type="chain" id="PRO_5034887256" evidence="9">
    <location>
        <begin position="23"/>
        <end position="125"/>
    </location>
</feature>
<keyword evidence="6" id="KW-0472">Membrane</keyword>
<dbReference type="InterPro" id="IPR051110">
    <property type="entry name" value="Ly-6/neurotoxin-like_GPI-ap"/>
</dbReference>
<dbReference type="InterPro" id="IPR018363">
    <property type="entry name" value="CD59_antigen_CS"/>
</dbReference>
<evidence type="ECO:0000259" key="10">
    <source>
        <dbReference type="SMART" id="SM00134"/>
    </source>
</evidence>
<keyword evidence="3" id="KW-1003">Cell membrane</keyword>
<dbReference type="OMA" id="RCYVCPE"/>
<dbReference type="Proteomes" id="UP000694392">
    <property type="component" value="Unplaced"/>
</dbReference>
<reference evidence="11" key="2">
    <citation type="submission" date="2025-09" db="UniProtKB">
        <authorList>
            <consortium name="Ensembl"/>
        </authorList>
    </citation>
    <scope>IDENTIFICATION</scope>
</reference>
<dbReference type="AlphaFoldDB" id="A0A8D0GM36"/>
<feature type="signal peptide" evidence="9">
    <location>
        <begin position="1"/>
        <end position="22"/>
    </location>
</feature>
<dbReference type="GO" id="GO:0005576">
    <property type="term" value="C:extracellular region"/>
    <property type="evidence" value="ECO:0007669"/>
    <property type="project" value="UniProtKB-SubCell"/>
</dbReference>
<reference evidence="11" key="1">
    <citation type="submission" date="2025-08" db="UniProtKB">
        <authorList>
            <consortium name="Ensembl"/>
        </authorList>
    </citation>
    <scope>IDENTIFICATION</scope>
</reference>
<evidence type="ECO:0000313" key="11">
    <source>
        <dbReference type="Ensembl" id="ENSSPUP00000007937.1"/>
    </source>
</evidence>
<organism evidence="11 12">
    <name type="scientific">Sphenodon punctatus</name>
    <name type="common">Tuatara</name>
    <name type="synonym">Hatteria punctata</name>
    <dbReference type="NCBI Taxonomy" id="8508"/>
    <lineage>
        <taxon>Eukaryota</taxon>
        <taxon>Metazoa</taxon>
        <taxon>Chordata</taxon>
        <taxon>Craniata</taxon>
        <taxon>Vertebrata</taxon>
        <taxon>Euteleostomi</taxon>
        <taxon>Lepidosauria</taxon>
        <taxon>Sphenodontia</taxon>
        <taxon>Sphenodontidae</taxon>
        <taxon>Sphenodon</taxon>
    </lineage>
</organism>
<evidence type="ECO:0000313" key="12">
    <source>
        <dbReference type="Proteomes" id="UP000694392"/>
    </source>
</evidence>
<evidence type="ECO:0000256" key="7">
    <source>
        <dbReference type="ARBA" id="ARBA00023157"/>
    </source>
</evidence>
<evidence type="ECO:0000256" key="9">
    <source>
        <dbReference type="SAM" id="SignalP"/>
    </source>
</evidence>
<accession>A0A8D0GM36</accession>
<evidence type="ECO:0000256" key="5">
    <source>
        <dbReference type="ARBA" id="ARBA00022729"/>
    </source>
</evidence>
<protein>
    <submittedName>
        <fullName evidence="11">LY6/PLAUR domain containing 2</fullName>
    </submittedName>
</protein>
<evidence type="ECO:0000256" key="8">
    <source>
        <dbReference type="ARBA" id="ARBA00023180"/>
    </source>
</evidence>
<evidence type="ECO:0000256" key="2">
    <source>
        <dbReference type="ARBA" id="ARBA00004613"/>
    </source>
</evidence>
<sequence>MPPFVGCLPPLLLALRLHGCHSRLLISLQCYTCYEPTSTEKCLKVVNCSANETICKTTMYSLEEVFPFQGDSTVTRMCSSVCTPSDVDGIGDTRPVACCQTNLCNIDGPQSPVIGALSIRPLEPF</sequence>
<feature type="domain" description="UPAR/Ly6" evidence="10">
    <location>
        <begin position="28"/>
        <end position="118"/>
    </location>
</feature>
<dbReference type="GeneTree" id="ENSGT00940000162197"/>
<keyword evidence="12" id="KW-1185">Reference proteome</keyword>
<name>A0A8D0GM36_SPHPU</name>
<keyword evidence="8" id="KW-0325">Glycoprotein</keyword>
<dbReference type="Pfam" id="PF00087">
    <property type="entry name" value="Toxin_TOLIP"/>
    <property type="match status" value="1"/>
</dbReference>
<evidence type="ECO:0000256" key="4">
    <source>
        <dbReference type="ARBA" id="ARBA00022525"/>
    </source>
</evidence>
<dbReference type="FunFam" id="2.10.60.10:FF:000003">
    <property type="entry name" value="lymphocyte antigen 6E isoform X1"/>
    <property type="match status" value="1"/>
</dbReference>
<evidence type="ECO:0000256" key="3">
    <source>
        <dbReference type="ARBA" id="ARBA00022475"/>
    </source>
</evidence>
<dbReference type="PROSITE" id="PS00983">
    <property type="entry name" value="LY6_UPAR"/>
    <property type="match status" value="1"/>
</dbReference>
<dbReference type="SMART" id="SM00134">
    <property type="entry name" value="LU"/>
    <property type="match status" value="1"/>
</dbReference>
<dbReference type="SUPFAM" id="SSF57302">
    <property type="entry name" value="Snake toxin-like"/>
    <property type="match status" value="1"/>
</dbReference>
<dbReference type="Ensembl" id="ENSSPUT00000008458.1">
    <property type="protein sequence ID" value="ENSSPUP00000007937.1"/>
    <property type="gene ID" value="ENSSPUG00000006133.1"/>
</dbReference>
<proteinExistence type="predicted"/>
<keyword evidence="7" id="KW-1015">Disulfide bond</keyword>
<dbReference type="InterPro" id="IPR045860">
    <property type="entry name" value="Snake_toxin-like_sf"/>
</dbReference>
<dbReference type="InterPro" id="IPR035076">
    <property type="entry name" value="Toxin/TOLIP"/>
</dbReference>
<comment type="subcellular location">
    <subcellularLocation>
        <location evidence="1">Cell membrane</location>
    </subcellularLocation>
    <subcellularLocation>
        <location evidence="2">Secreted</location>
    </subcellularLocation>
</comment>
<dbReference type="GO" id="GO:0005886">
    <property type="term" value="C:plasma membrane"/>
    <property type="evidence" value="ECO:0007669"/>
    <property type="project" value="UniProtKB-SubCell"/>
</dbReference>
<evidence type="ECO:0000256" key="6">
    <source>
        <dbReference type="ARBA" id="ARBA00023136"/>
    </source>
</evidence>
<keyword evidence="4" id="KW-0964">Secreted</keyword>
<dbReference type="Gene3D" id="2.10.60.10">
    <property type="entry name" value="CD59"/>
    <property type="match status" value="1"/>
</dbReference>
<dbReference type="PANTHER" id="PTHR16983:SF16">
    <property type="entry name" value="UPAR_LY6 DOMAIN-CONTAINING PROTEIN"/>
    <property type="match status" value="1"/>
</dbReference>
<keyword evidence="5 9" id="KW-0732">Signal</keyword>
<gene>
    <name evidence="11" type="primary">LYPD2</name>
</gene>
<dbReference type="InterPro" id="IPR016054">
    <property type="entry name" value="LY6_UPA_recep-like"/>
</dbReference>